<dbReference type="EMBL" id="JAHGAW010000017">
    <property type="protein sequence ID" value="MBT2189313.1"/>
    <property type="molecule type" value="Genomic_DNA"/>
</dbReference>
<dbReference type="GO" id="GO:0031992">
    <property type="term" value="F:energy transducer activity"/>
    <property type="evidence" value="ECO:0007669"/>
    <property type="project" value="TreeGrafter"/>
</dbReference>
<keyword evidence="9 11" id="KW-0472">Membrane</keyword>
<dbReference type="GO" id="GO:0055085">
    <property type="term" value="P:transmembrane transport"/>
    <property type="evidence" value="ECO:0007669"/>
    <property type="project" value="InterPro"/>
</dbReference>
<comment type="caution">
    <text evidence="13">The sequence shown here is derived from an EMBL/GenBank/DDBJ whole genome shotgun (WGS) entry which is preliminary data.</text>
</comment>
<keyword evidence="14" id="KW-1185">Reference proteome</keyword>
<keyword evidence="5" id="KW-0997">Cell inner membrane</keyword>
<reference evidence="13" key="1">
    <citation type="submission" date="2021-05" db="EMBL/GenBank/DDBJ databases">
        <title>Genome of Sphingobium sp. strain.</title>
        <authorList>
            <person name="Fan R."/>
        </authorList>
    </citation>
    <scope>NUCLEOTIDE SEQUENCE</scope>
    <source>
        <strain evidence="13">H33</strain>
    </source>
</reference>
<dbReference type="InterPro" id="IPR006260">
    <property type="entry name" value="TonB/TolA_C"/>
</dbReference>
<evidence type="ECO:0000256" key="4">
    <source>
        <dbReference type="ARBA" id="ARBA00022475"/>
    </source>
</evidence>
<evidence type="ECO:0000256" key="5">
    <source>
        <dbReference type="ARBA" id="ARBA00022519"/>
    </source>
</evidence>
<evidence type="ECO:0000256" key="10">
    <source>
        <dbReference type="SAM" id="MobiDB-lite"/>
    </source>
</evidence>
<dbReference type="PANTHER" id="PTHR33446:SF2">
    <property type="entry name" value="PROTEIN TONB"/>
    <property type="match status" value="1"/>
</dbReference>
<dbReference type="GO" id="GO:0015031">
    <property type="term" value="P:protein transport"/>
    <property type="evidence" value="ECO:0007669"/>
    <property type="project" value="UniProtKB-KW"/>
</dbReference>
<sequence length="160" mass="17540">MSQKDGDTLLAPLGLIFIGIGIAFVLERAWAGFRDMESSARWTERQQESAITPGKPPVLPTPPGGTPASPADAALWISNDDYPEEALENDWQGRVSIGWVIGPHGKVEDCYVVESSGHSVLDEAACRAIKRKGHYEPAHDVNGLAIRATDRRRVIWRLPD</sequence>
<dbReference type="NCBIfam" id="TIGR01352">
    <property type="entry name" value="tonB_Cterm"/>
    <property type="match status" value="1"/>
</dbReference>
<evidence type="ECO:0000256" key="9">
    <source>
        <dbReference type="ARBA" id="ARBA00023136"/>
    </source>
</evidence>
<evidence type="ECO:0000256" key="7">
    <source>
        <dbReference type="ARBA" id="ARBA00022927"/>
    </source>
</evidence>
<dbReference type="Proteomes" id="UP001138757">
    <property type="component" value="Unassembled WGS sequence"/>
</dbReference>
<proteinExistence type="inferred from homology"/>
<evidence type="ECO:0000256" key="3">
    <source>
        <dbReference type="ARBA" id="ARBA00022448"/>
    </source>
</evidence>
<evidence type="ECO:0000256" key="6">
    <source>
        <dbReference type="ARBA" id="ARBA00022692"/>
    </source>
</evidence>
<comment type="similarity">
    <text evidence="2">Belongs to the TonB family.</text>
</comment>
<evidence type="ECO:0000256" key="8">
    <source>
        <dbReference type="ARBA" id="ARBA00022989"/>
    </source>
</evidence>
<evidence type="ECO:0000256" key="2">
    <source>
        <dbReference type="ARBA" id="ARBA00006555"/>
    </source>
</evidence>
<accession>A0A9X1IT76</accession>
<dbReference type="PROSITE" id="PS52015">
    <property type="entry name" value="TONB_CTD"/>
    <property type="match status" value="1"/>
</dbReference>
<dbReference type="PANTHER" id="PTHR33446">
    <property type="entry name" value="PROTEIN TONB-RELATED"/>
    <property type="match status" value="1"/>
</dbReference>
<dbReference type="GO" id="GO:0098797">
    <property type="term" value="C:plasma membrane protein complex"/>
    <property type="evidence" value="ECO:0007669"/>
    <property type="project" value="TreeGrafter"/>
</dbReference>
<evidence type="ECO:0000259" key="12">
    <source>
        <dbReference type="PROSITE" id="PS52015"/>
    </source>
</evidence>
<dbReference type="AlphaFoldDB" id="A0A9X1IT76"/>
<dbReference type="Pfam" id="PF03544">
    <property type="entry name" value="TonB_C"/>
    <property type="match status" value="1"/>
</dbReference>
<keyword evidence="3" id="KW-0813">Transport</keyword>
<dbReference type="InterPro" id="IPR051045">
    <property type="entry name" value="TonB-dependent_transducer"/>
</dbReference>
<feature type="domain" description="TonB C-terminal" evidence="12">
    <location>
        <begin position="67"/>
        <end position="160"/>
    </location>
</feature>
<dbReference type="InterPro" id="IPR037682">
    <property type="entry name" value="TonB_C"/>
</dbReference>
<feature type="transmembrane region" description="Helical" evidence="11">
    <location>
        <begin position="12"/>
        <end position="31"/>
    </location>
</feature>
<dbReference type="Gene3D" id="3.30.1150.10">
    <property type="match status" value="1"/>
</dbReference>
<dbReference type="SUPFAM" id="SSF74653">
    <property type="entry name" value="TolA/TonB C-terminal domain"/>
    <property type="match status" value="1"/>
</dbReference>
<evidence type="ECO:0000256" key="11">
    <source>
        <dbReference type="SAM" id="Phobius"/>
    </source>
</evidence>
<evidence type="ECO:0000313" key="14">
    <source>
        <dbReference type="Proteomes" id="UP001138757"/>
    </source>
</evidence>
<evidence type="ECO:0000313" key="13">
    <source>
        <dbReference type="EMBL" id="MBT2189313.1"/>
    </source>
</evidence>
<evidence type="ECO:0000256" key="1">
    <source>
        <dbReference type="ARBA" id="ARBA00004383"/>
    </source>
</evidence>
<feature type="region of interest" description="Disordered" evidence="10">
    <location>
        <begin position="41"/>
        <end position="69"/>
    </location>
</feature>
<feature type="compositionally biased region" description="Pro residues" evidence="10">
    <location>
        <begin position="54"/>
        <end position="65"/>
    </location>
</feature>
<name>A0A9X1IT76_9SPHN</name>
<organism evidence="13 14">
    <name type="scientific">Sphingobium nicotianae</name>
    <dbReference type="NCBI Taxonomy" id="2782607"/>
    <lineage>
        <taxon>Bacteria</taxon>
        <taxon>Pseudomonadati</taxon>
        <taxon>Pseudomonadota</taxon>
        <taxon>Alphaproteobacteria</taxon>
        <taxon>Sphingomonadales</taxon>
        <taxon>Sphingomonadaceae</taxon>
        <taxon>Sphingobium</taxon>
    </lineage>
</organism>
<keyword evidence="4" id="KW-1003">Cell membrane</keyword>
<protein>
    <submittedName>
        <fullName evidence="13">TonB family protein</fullName>
    </submittedName>
</protein>
<keyword evidence="8 11" id="KW-1133">Transmembrane helix</keyword>
<gene>
    <name evidence="13" type="ORF">KK488_20370</name>
</gene>
<keyword evidence="7" id="KW-0653">Protein transport</keyword>
<keyword evidence="6 11" id="KW-0812">Transmembrane</keyword>
<comment type="subcellular location">
    <subcellularLocation>
        <location evidence="1">Cell inner membrane</location>
        <topology evidence="1">Single-pass membrane protein</topology>
        <orientation evidence="1">Periplasmic side</orientation>
    </subcellularLocation>
</comment>